<feature type="region of interest" description="Disordered" evidence="1">
    <location>
        <begin position="234"/>
        <end position="255"/>
    </location>
</feature>
<keyword evidence="4" id="KW-1185">Reference proteome</keyword>
<name>A0AAX4HNQ4_9BACT</name>
<feature type="chain" id="PRO_5043948932" evidence="2">
    <location>
        <begin position="20"/>
        <end position="376"/>
    </location>
</feature>
<protein>
    <submittedName>
        <fullName evidence="3">Uncharacterized protein</fullName>
    </submittedName>
</protein>
<dbReference type="RefSeq" id="WP_321394530.1">
    <property type="nucleotide sequence ID" value="NZ_CP139487.1"/>
</dbReference>
<evidence type="ECO:0000313" key="4">
    <source>
        <dbReference type="Proteomes" id="UP001324634"/>
    </source>
</evidence>
<reference evidence="3 4" key="1">
    <citation type="submission" date="2023-11" db="EMBL/GenBank/DDBJ databases">
        <title>Peredibacter starrii A3.12.</title>
        <authorList>
            <person name="Mitchell R.J."/>
        </authorList>
    </citation>
    <scope>NUCLEOTIDE SEQUENCE [LARGE SCALE GENOMIC DNA]</scope>
    <source>
        <strain evidence="3 4">A3.12</strain>
    </source>
</reference>
<accession>A0AAX4HNQ4</accession>
<keyword evidence="2" id="KW-0732">Signal</keyword>
<evidence type="ECO:0000256" key="2">
    <source>
        <dbReference type="SAM" id="SignalP"/>
    </source>
</evidence>
<organism evidence="3 4">
    <name type="scientific">Peredibacter starrii</name>
    <dbReference type="NCBI Taxonomy" id="28202"/>
    <lineage>
        <taxon>Bacteria</taxon>
        <taxon>Pseudomonadati</taxon>
        <taxon>Bdellovibrionota</taxon>
        <taxon>Bacteriovoracia</taxon>
        <taxon>Bacteriovoracales</taxon>
        <taxon>Bacteriovoracaceae</taxon>
        <taxon>Peredibacter</taxon>
    </lineage>
</organism>
<gene>
    <name evidence="3" type="ORF">SOO65_19490</name>
</gene>
<proteinExistence type="predicted"/>
<evidence type="ECO:0000256" key="1">
    <source>
        <dbReference type="SAM" id="MobiDB-lite"/>
    </source>
</evidence>
<evidence type="ECO:0000313" key="3">
    <source>
        <dbReference type="EMBL" id="WPU64882.1"/>
    </source>
</evidence>
<dbReference type="EMBL" id="CP139487">
    <property type="protein sequence ID" value="WPU64882.1"/>
    <property type="molecule type" value="Genomic_DNA"/>
</dbReference>
<dbReference type="AlphaFoldDB" id="A0AAX4HNQ4"/>
<dbReference type="KEGG" id="psti:SOO65_19490"/>
<dbReference type="Proteomes" id="UP001324634">
    <property type="component" value="Chromosome"/>
</dbReference>
<sequence length="376" mass="42540">MLKVITFTIVAIIASGARASDLGINYSAANDLLLTAPSCEELVSQHQSICNWKKNIEPSFKTPVIQTSSCKKISSKSFSMIVSSCLPEFVKANQHKKLFKSGANCWGTALSFKKISNRPRFIWSQEMKYWLDSPVCRKLAPKEQKLPGDIINTFGPEYIFEKDEASNKGIQFWEALFPGRLTAPQVDGGYSGYHNFLHSETFISDKLAFGKDSPNQLDRFEFHPMNEVYGRSKDVDCQENQTRSPHYRENQNPPRPIKGSKCDYFSLAYRCENFENYFAKQTLTASDEDNLATIKRLQAVQDKLFPLLTIAGKTFPKNEISQMVKEADLIAKESLEELKIAGDKNREMILTLKFFTANGIRKSLELADLIPPTEAL</sequence>
<feature type="signal peptide" evidence="2">
    <location>
        <begin position="1"/>
        <end position="19"/>
    </location>
</feature>